<sequence>MATGSTQKAPHRNTREAYKLVSGRCSHHVSIRGEMDCPLAFVYFGQGTKEVNG</sequence>
<gene>
    <name evidence="1" type="ORF">SAMN02745165_01730</name>
</gene>
<evidence type="ECO:0000313" key="1">
    <source>
        <dbReference type="EMBL" id="SHJ18468.1"/>
    </source>
</evidence>
<accession>A0A1M6H896</accession>
<organism evidence="1 2">
    <name type="scientific">Malonomonas rubra DSM 5091</name>
    <dbReference type="NCBI Taxonomy" id="1122189"/>
    <lineage>
        <taxon>Bacteria</taxon>
        <taxon>Pseudomonadati</taxon>
        <taxon>Thermodesulfobacteriota</taxon>
        <taxon>Desulfuromonadia</taxon>
        <taxon>Desulfuromonadales</taxon>
        <taxon>Geopsychrobacteraceae</taxon>
        <taxon>Malonomonas</taxon>
    </lineage>
</organism>
<reference evidence="1 2" key="1">
    <citation type="submission" date="2016-11" db="EMBL/GenBank/DDBJ databases">
        <authorList>
            <person name="Jaros S."/>
            <person name="Januszkiewicz K."/>
            <person name="Wedrychowicz H."/>
        </authorList>
    </citation>
    <scope>NUCLEOTIDE SEQUENCE [LARGE SCALE GENOMIC DNA]</scope>
    <source>
        <strain evidence="1 2">DSM 5091</strain>
    </source>
</reference>
<dbReference type="EMBL" id="FQZT01000005">
    <property type="protein sequence ID" value="SHJ18468.1"/>
    <property type="molecule type" value="Genomic_DNA"/>
</dbReference>
<name>A0A1M6H896_MALRU</name>
<protein>
    <submittedName>
        <fullName evidence="1">Uncharacterized protein</fullName>
    </submittedName>
</protein>
<evidence type="ECO:0000313" key="2">
    <source>
        <dbReference type="Proteomes" id="UP000184171"/>
    </source>
</evidence>
<dbReference type="AlphaFoldDB" id="A0A1M6H896"/>
<dbReference type="STRING" id="1122189.SAMN02745165_01730"/>
<keyword evidence="2" id="KW-1185">Reference proteome</keyword>
<dbReference type="Proteomes" id="UP000184171">
    <property type="component" value="Unassembled WGS sequence"/>
</dbReference>
<proteinExistence type="predicted"/>